<feature type="chain" id="PRO_5007542458" evidence="1">
    <location>
        <begin position="23"/>
        <end position="86"/>
    </location>
</feature>
<proteinExistence type="predicted"/>
<feature type="signal peptide" evidence="1">
    <location>
        <begin position="1"/>
        <end position="22"/>
    </location>
</feature>
<keyword evidence="1" id="KW-0732">Signal</keyword>
<sequence>MAWLFCFFFRFLIAFFFPKCLTYFEAMSGFVSCFVRQTCRICAFRFLEMSVQNILTCFNDILLSSHVHGSGASGINYSWKCIESRG</sequence>
<dbReference type="AlphaFoldDB" id="A0A147BJG2"/>
<dbReference type="EMBL" id="GEGO01004513">
    <property type="protein sequence ID" value="JAR90891.1"/>
    <property type="molecule type" value="Transcribed_RNA"/>
</dbReference>
<evidence type="ECO:0000256" key="1">
    <source>
        <dbReference type="SAM" id="SignalP"/>
    </source>
</evidence>
<accession>A0A147BJG2</accession>
<name>A0A147BJG2_IXORI</name>
<reference evidence="2" key="1">
    <citation type="journal article" date="2018" name="PLoS Negl. Trop. Dis.">
        <title>Sialome diversity of ticks revealed by RNAseq of single tick salivary glands.</title>
        <authorList>
            <person name="Perner J."/>
            <person name="Kropackova S."/>
            <person name="Kopacek P."/>
            <person name="Ribeiro J.M."/>
        </authorList>
    </citation>
    <scope>NUCLEOTIDE SEQUENCE</scope>
    <source>
        <strain evidence="2">Siblings of single egg batch collected in Ceske Budejovice</strain>
        <tissue evidence="2">Salivary glands</tissue>
    </source>
</reference>
<protein>
    <submittedName>
        <fullName evidence="2">Putative secreted protein</fullName>
    </submittedName>
</protein>
<organism evidence="2">
    <name type="scientific">Ixodes ricinus</name>
    <name type="common">Common tick</name>
    <name type="synonym">Acarus ricinus</name>
    <dbReference type="NCBI Taxonomy" id="34613"/>
    <lineage>
        <taxon>Eukaryota</taxon>
        <taxon>Metazoa</taxon>
        <taxon>Ecdysozoa</taxon>
        <taxon>Arthropoda</taxon>
        <taxon>Chelicerata</taxon>
        <taxon>Arachnida</taxon>
        <taxon>Acari</taxon>
        <taxon>Parasitiformes</taxon>
        <taxon>Ixodida</taxon>
        <taxon>Ixodoidea</taxon>
        <taxon>Ixodidae</taxon>
        <taxon>Ixodinae</taxon>
        <taxon>Ixodes</taxon>
    </lineage>
</organism>
<evidence type="ECO:0000313" key="2">
    <source>
        <dbReference type="EMBL" id="JAR90891.1"/>
    </source>
</evidence>